<gene>
    <name evidence="5" type="primary">Amacr</name>
    <name evidence="5" type="ORF">PRUFUL_R13275</name>
</gene>
<dbReference type="GO" id="GO:0008206">
    <property type="term" value="P:bile acid metabolic process"/>
    <property type="evidence" value="ECO:0007669"/>
    <property type="project" value="TreeGrafter"/>
</dbReference>
<dbReference type="PANTHER" id="PTHR48228">
    <property type="entry name" value="SUCCINYL-COA--D-CITRAMALATE COA-TRANSFERASE"/>
    <property type="match status" value="1"/>
</dbReference>
<dbReference type="GO" id="GO:0008111">
    <property type="term" value="F:alpha-methylacyl-CoA racemase activity"/>
    <property type="evidence" value="ECO:0007669"/>
    <property type="project" value="TreeGrafter"/>
</dbReference>
<dbReference type="AlphaFoldDB" id="A0A7L3A1B2"/>
<dbReference type="InterPro" id="IPR023606">
    <property type="entry name" value="CoA-Trfase_III_dom_1_sf"/>
</dbReference>
<feature type="region of interest" description="Disordered" evidence="3">
    <location>
        <begin position="321"/>
        <end position="353"/>
    </location>
</feature>
<dbReference type="FunFam" id="3.30.1540.10:FF:000004">
    <property type="entry name" value="Probable alpha-methylacyl-CoA racemase mcr"/>
    <property type="match status" value="1"/>
</dbReference>
<keyword evidence="4" id="KW-0812">Transmembrane</keyword>
<dbReference type="Proteomes" id="UP000553798">
    <property type="component" value="Unassembled WGS sequence"/>
</dbReference>
<dbReference type="InterPro" id="IPR003673">
    <property type="entry name" value="CoA-Trfase_fam_III"/>
</dbReference>
<keyword evidence="6" id="KW-1185">Reference proteome</keyword>
<evidence type="ECO:0000256" key="2">
    <source>
        <dbReference type="ARBA" id="ARBA00023235"/>
    </source>
</evidence>
<proteinExistence type="inferred from homology"/>
<dbReference type="EMBL" id="VZTP01032931">
    <property type="protein sequence ID" value="NXT13642.1"/>
    <property type="molecule type" value="Genomic_DNA"/>
</dbReference>
<evidence type="ECO:0000256" key="1">
    <source>
        <dbReference type="ARBA" id="ARBA00008383"/>
    </source>
</evidence>
<feature type="non-terminal residue" evidence="5">
    <location>
        <position position="398"/>
    </location>
</feature>
<evidence type="ECO:0000256" key="3">
    <source>
        <dbReference type="SAM" id="MobiDB-lite"/>
    </source>
</evidence>
<comment type="similarity">
    <text evidence="1">Belongs to the CoA-transferase III family.</text>
</comment>
<dbReference type="InterPro" id="IPR044855">
    <property type="entry name" value="CoA-Trfase_III_dom3_sf"/>
</dbReference>
<dbReference type="InterPro" id="IPR050509">
    <property type="entry name" value="CoA-transferase_III"/>
</dbReference>
<evidence type="ECO:0000256" key="4">
    <source>
        <dbReference type="SAM" id="Phobius"/>
    </source>
</evidence>
<dbReference type="SUPFAM" id="SSF89796">
    <property type="entry name" value="CoA-transferase family III (CaiB/BaiF)"/>
    <property type="match status" value="1"/>
</dbReference>
<organism evidence="5 6">
    <name type="scientific">Prunella fulvescens</name>
    <name type="common">Brown accentor</name>
    <dbReference type="NCBI Taxonomy" id="670355"/>
    <lineage>
        <taxon>Eukaryota</taxon>
        <taxon>Metazoa</taxon>
        <taxon>Chordata</taxon>
        <taxon>Craniata</taxon>
        <taxon>Vertebrata</taxon>
        <taxon>Euteleostomi</taxon>
        <taxon>Archelosauria</taxon>
        <taxon>Archosauria</taxon>
        <taxon>Dinosauria</taxon>
        <taxon>Saurischia</taxon>
        <taxon>Theropoda</taxon>
        <taxon>Coelurosauria</taxon>
        <taxon>Aves</taxon>
        <taxon>Neognathae</taxon>
        <taxon>Neoaves</taxon>
        <taxon>Telluraves</taxon>
        <taxon>Australaves</taxon>
        <taxon>Passeriformes</taxon>
        <taxon>Passeroidea</taxon>
        <taxon>Prunellidae</taxon>
        <taxon>Prunella</taxon>
    </lineage>
</organism>
<keyword evidence="4" id="KW-0472">Membrane</keyword>
<dbReference type="Gene3D" id="3.30.1540.10">
    <property type="entry name" value="formyl-coa transferase, domain 3"/>
    <property type="match status" value="1"/>
</dbReference>
<feature type="compositionally biased region" description="Basic and acidic residues" evidence="3">
    <location>
        <begin position="60"/>
        <end position="69"/>
    </location>
</feature>
<dbReference type="Gene3D" id="3.40.50.10540">
    <property type="entry name" value="Crotonobetainyl-coa:carnitine coa-transferase, domain 1"/>
    <property type="match status" value="2"/>
</dbReference>
<feature type="region of interest" description="Disordered" evidence="3">
    <location>
        <begin position="55"/>
        <end position="89"/>
    </location>
</feature>
<accession>A0A7L3A1B2</accession>
<feature type="transmembrane region" description="Helical" evidence="4">
    <location>
        <begin position="165"/>
        <end position="185"/>
    </location>
</feature>
<keyword evidence="2" id="KW-0413">Isomerase</keyword>
<reference evidence="5 6" key="1">
    <citation type="submission" date="2019-09" db="EMBL/GenBank/DDBJ databases">
        <title>Bird 10,000 Genomes (B10K) Project - Family phase.</title>
        <authorList>
            <person name="Zhang G."/>
        </authorList>
    </citation>
    <scope>NUCLEOTIDE SEQUENCE [LARGE SCALE GENOMIC DNA]</scope>
    <source>
        <strain evidence="5">B10K-DU-012-46</strain>
    </source>
</reference>
<comment type="caution">
    <text evidence="5">The sequence shown here is derived from an EMBL/GenBank/DDBJ whole genome shotgun (WGS) entry which is preliminary data.</text>
</comment>
<feature type="non-terminal residue" evidence="5">
    <location>
        <position position="1"/>
    </location>
</feature>
<dbReference type="GO" id="GO:0005739">
    <property type="term" value="C:mitochondrion"/>
    <property type="evidence" value="ECO:0007669"/>
    <property type="project" value="TreeGrafter"/>
</dbReference>
<name>A0A7L3A1B2_9PASE</name>
<dbReference type="PANTHER" id="PTHR48228:SF5">
    <property type="entry name" value="ALPHA-METHYLACYL-COA RACEMASE"/>
    <property type="match status" value="1"/>
</dbReference>
<sequence>MYGRSTAAEPAAAMALSGVRVLELAGLAPAPLCGMILADFGAQVVRVDRLSQSAAASAHGDGRRERSDRAVSPAGLWRSRGCPSPGVTPSLEPWRSRGCVMERLGLGPEVLLQENPRLIYARLTGFGQTGKYAKSAGHDINYLALSGVLSKLGRKNENPYAPVNLLADFAGGGVMCALGIVIALFERARSGRGQVIDASMVEGVAYLSSFLWKSQNLGLWSRPRGENLLDGGAPFYEIYRTSDGKFMAVGAIEPKFYNQLIKGLGLNLDELPAQMSFSDWPEMKKKFASIFAQKTQAEWCSIFDSTDACVTPVLSFQDAASHPHNKERSSFIKNDQGEMSPRPAPVLSRTPGVPSCDRDPFIGEHTEEILLEYGFTKQEIDKLHSDKAIELKDIKANL</sequence>
<dbReference type="Pfam" id="PF02515">
    <property type="entry name" value="CoA_transf_3"/>
    <property type="match status" value="2"/>
</dbReference>
<protein>
    <submittedName>
        <fullName evidence="5">AMACR racemase</fullName>
    </submittedName>
</protein>
<evidence type="ECO:0000313" key="6">
    <source>
        <dbReference type="Proteomes" id="UP000553798"/>
    </source>
</evidence>
<keyword evidence="4" id="KW-1133">Transmembrane helix</keyword>
<evidence type="ECO:0000313" key="5">
    <source>
        <dbReference type="EMBL" id="NXT13642.1"/>
    </source>
</evidence>